<evidence type="ECO:0000256" key="3">
    <source>
        <dbReference type="ARBA" id="ARBA00022737"/>
    </source>
</evidence>
<dbReference type="AlphaFoldDB" id="C4JDL8"/>
<keyword evidence="3 6" id="KW-0677">Repeat</keyword>
<dbReference type="GO" id="GO:0090694">
    <property type="term" value="C:Scc2-Scc4 cohesin loading complex"/>
    <property type="evidence" value="ECO:0007669"/>
    <property type="project" value="TreeGrafter"/>
</dbReference>
<name>C4JDL8_UNCRE</name>
<dbReference type="Pfam" id="PF12765">
    <property type="entry name" value="Cohesin_HEAT"/>
    <property type="match status" value="1"/>
</dbReference>
<reference evidence="10" key="1">
    <citation type="journal article" date="2009" name="Genome Res.">
        <title>Comparative genomic analyses of the human fungal pathogens Coccidioides and their relatives.</title>
        <authorList>
            <person name="Sharpton T.J."/>
            <person name="Stajich J.E."/>
            <person name="Rounsley S.D."/>
            <person name="Gardner M.J."/>
            <person name="Wortman J.R."/>
            <person name="Jordar V.S."/>
            <person name="Maiti R."/>
            <person name="Kodira C.D."/>
            <person name="Neafsey D.E."/>
            <person name="Zeng Q."/>
            <person name="Hung C.-Y."/>
            <person name="McMahan C."/>
            <person name="Muszewska A."/>
            <person name="Grynberg M."/>
            <person name="Mandel M.A."/>
            <person name="Kellner E.M."/>
            <person name="Barker B.M."/>
            <person name="Galgiani J.N."/>
            <person name="Orbach M.J."/>
            <person name="Kirkland T.N."/>
            <person name="Cole G.T."/>
            <person name="Henn M.R."/>
            <person name="Birren B.W."/>
            <person name="Taylor J.W."/>
        </authorList>
    </citation>
    <scope>NUCLEOTIDE SEQUENCE [LARGE SCALE GENOMIC DNA]</scope>
    <source>
        <strain evidence="10">UAMH 1704</strain>
    </source>
</reference>
<dbReference type="GeneID" id="8443673"/>
<feature type="domain" description="Sister chromatid cohesion C-terminal" evidence="8">
    <location>
        <begin position="497"/>
        <end position="534"/>
    </location>
</feature>
<feature type="compositionally biased region" description="Polar residues" evidence="7">
    <location>
        <begin position="405"/>
        <end position="415"/>
    </location>
</feature>
<dbReference type="InterPro" id="IPR026003">
    <property type="entry name" value="Cohesin_HEAT"/>
</dbReference>
<dbReference type="GO" id="GO:1990414">
    <property type="term" value="P:replication-born double-strand break repair via sister chromatid exchange"/>
    <property type="evidence" value="ECO:0007669"/>
    <property type="project" value="TreeGrafter"/>
</dbReference>
<dbReference type="GO" id="GO:0010468">
    <property type="term" value="P:regulation of gene expression"/>
    <property type="evidence" value="ECO:0007669"/>
    <property type="project" value="InterPro"/>
</dbReference>
<evidence type="ECO:0000256" key="6">
    <source>
        <dbReference type="RuleBase" id="RU364107"/>
    </source>
</evidence>
<evidence type="ECO:0000256" key="1">
    <source>
        <dbReference type="ARBA" id="ARBA00004123"/>
    </source>
</evidence>
<feature type="region of interest" description="Disordered" evidence="7">
    <location>
        <begin position="402"/>
        <end position="421"/>
    </location>
</feature>
<dbReference type="GO" id="GO:0071169">
    <property type="term" value="P:establishment of protein localization to chromatin"/>
    <property type="evidence" value="ECO:0007669"/>
    <property type="project" value="TreeGrafter"/>
</dbReference>
<dbReference type="GO" id="GO:0140588">
    <property type="term" value="P:chromatin looping"/>
    <property type="evidence" value="ECO:0007669"/>
    <property type="project" value="InterPro"/>
</dbReference>
<dbReference type="STRING" id="336963.C4JDL8"/>
<evidence type="ECO:0000256" key="4">
    <source>
        <dbReference type="ARBA" id="ARBA00023242"/>
    </source>
</evidence>
<dbReference type="KEGG" id="ure:UREG_00727"/>
<dbReference type="eggNOG" id="KOG1020">
    <property type="taxonomic scope" value="Eukaryota"/>
</dbReference>
<dbReference type="Pfam" id="PF12830">
    <property type="entry name" value="Nipped-B_C"/>
    <property type="match status" value="2"/>
</dbReference>
<dbReference type="HOGENOM" id="CLU_373473_0_0_1"/>
<proteinExistence type="inferred from homology"/>
<gene>
    <name evidence="9" type="ORF">UREG_00727</name>
</gene>
<dbReference type="GO" id="GO:0061775">
    <property type="term" value="F:cohesin loader activity"/>
    <property type="evidence" value="ECO:0007669"/>
    <property type="project" value="InterPro"/>
</dbReference>
<feature type="compositionally biased region" description="Basic residues" evidence="7">
    <location>
        <begin position="718"/>
        <end position="732"/>
    </location>
</feature>
<accession>C4JDL8</accession>
<keyword evidence="5 6" id="KW-0131">Cell cycle</keyword>
<dbReference type="SUPFAM" id="SSF48371">
    <property type="entry name" value="ARM repeat"/>
    <property type="match status" value="1"/>
</dbReference>
<feature type="region of interest" description="Disordered" evidence="7">
    <location>
        <begin position="683"/>
        <end position="744"/>
    </location>
</feature>
<comment type="subcellular location">
    <subcellularLocation>
        <location evidence="1 6">Nucleus</location>
    </subcellularLocation>
</comment>
<dbReference type="OrthoDB" id="418242at2759"/>
<evidence type="ECO:0000259" key="8">
    <source>
        <dbReference type="Pfam" id="PF12830"/>
    </source>
</evidence>
<dbReference type="RefSeq" id="XP_002541213.1">
    <property type="nucleotide sequence ID" value="XM_002541167.1"/>
</dbReference>
<dbReference type="VEuPathDB" id="FungiDB:UREG_00727"/>
<dbReference type="GO" id="GO:0003682">
    <property type="term" value="F:chromatin binding"/>
    <property type="evidence" value="ECO:0007669"/>
    <property type="project" value="TreeGrafter"/>
</dbReference>
<dbReference type="Gene3D" id="1.25.10.10">
    <property type="entry name" value="Leucine-rich Repeat Variant"/>
    <property type="match status" value="1"/>
</dbReference>
<keyword evidence="4 6" id="KW-0539">Nucleus</keyword>
<dbReference type="InterPro" id="IPR011989">
    <property type="entry name" value="ARM-like"/>
</dbReference>
<protein>
    <recommendedName>
        <fullName evidence="6">Sister chromatid cohesion protein</fullName>
    </recommendedName>
</protein>
<dbReference type="Proteomes" id="UP000002058">
    <property type="component" value="Unassembled WGS sequence"/>
</dbReference>
<evidence type="ECO:0000256" key="5">
    <source>
        <dbReference type="ARBA" id="ARBA00023306"/>
    </source>
</evidence>
<feature type="domain" description="Sister chromatid cohesion C-terminal" evidence="8">
    <location>
        <begin position="432"/>
        <end position="476"/>
    </location>
</feature>
<evidence type="ECO:0000256" key="7">
    <source>
        <dbReference type="SAM" id="MobiDB-lite"/>
    </source>
</evidence>
<feature type="compositionally biased region" description="Basic and acidic residues" evidence="7">
    <location>
        <begin position="733"/>
        <end position="744"/>
    </location>
</feature>
<evidence type="ECO:0000313" key="9">
    <source>
        <dbReference type="EMBL" id="EEP75880.1"/>
    </source>
</evidence>
<organism evidence="9 10">
    <name type="scientific">Uncinocarpus reesii (strain UAMH 1704)</name>
    <dbReference type="NCBI Taxonomy" id="336963"/>
    <lineage>
        <taxon>Eukaryota</taxon>
        <taxon>Fungi</taxon>
        <taxon>Dikarya</taxon>
        <taxon>Ascomycota</taxon>
        <taxon>Pezizomycotina</taxon>
        <taxon>Eurotiomycetes</taxon>
        <taxon>Eurotiomycetidae</taxon>
        <taxon>Onygenales</taxon>
        <taxon>Onygenaceae</taxon>
        <taxon>Uncinocarpus</taxon>
    </lineage>
</organism>
<dbReference type="PANTHER" id="PTHR21704:SF18">
    <property type="entry name" value="NIPPED-B-LIKE PROTEIN"/>
    <property type="match status" value="1"/>
</dbReference>
<evidence type="ECO:0000256" key="2">
    <source>
        <dbReference type="ARBA" id="ARBA00009252"/>
    </source>
</evidence>
<evidence type="ECO:0000313" key="10">
    <source>
        <dbReference type="Proteomes" id="UP000002058"/>
    </source>
</evidence>
<sequence>MALILRCATDSSPMVRDSALSLIAKCMFLKPGLEESCCRAILACSSDQTVGVRKRCIGLMKEVYAQTSNQELKLAVIEQLLQRVTDHESTVAAQARQALEEMWFSPLHSSFTNPAQRTPQSQVSLENLMNLMVGSVKRNEGVIPTFEAFIKHELSPEAKATSLNFNVCKAVVAAMFDRIVHDADNTDKSTLQSLLQSITLFSKANAKLFTPDQLETLHPYIGHLSNADDLILFRSVVVIYRCVLPYLSTSHNTLLKDIQNDLFKSINQAASAKLDASTDADALGRVRSYIRIAGCVGKHCDLESFRSFFAQSFPHMKATSVAGLMVDFISPFASSKYPPELRVMALESLGAVCETWPAQYSAERAREALTSVFEEDSADLQNIVLRGFLAFFSIHEGKSEKLIQSKDTSGDNEGSTRLGGSLKASENDGAAALIAQHFLQQMLRAALSKEDSHALTAIELIASINRQGLIHPKECAGGPGLLGDKIDFEPRKLDISGTPPEHLLLSRFVCQNLAYFEYAQVGELLATVTCMERIVGSTGTTVAHAIETDIFPVKIDSTGERMEIDGQTSDNVSRPVDPDNLKQLATAATTLSMLWETRTYLRRLYGVSFHSLPKESKAGAKEATKSLAKVPGTSGDRLWDAMSKNMACLESVEGMMSICKEFATLMSIDDELKIAANDDRDGHDSTADLGDMNQVISASSGPKSGKRRSSVSSGNAPKRPRQKARGKNAKKRGSPDSEHDGEFD</sequence>
<dbReference type="GO" id="GO:0034087">
    <property type="term" value="P:establishment of mitotic sister chromatid cohesion"/>
    <property type="evidence" value="ECO:0007669"/>
    <property type="project" value="TreeGrafter"/>
</dbReference>
<keyword evidence="10" id="KW-1185">Reference proteome</keyword>
<dbReference type="InterPro" id="IPR024986">
    <property type="entry name" value="Nipped-B_C"/>
</dbReference>
<comment type="similarity">
    <text evidence="2 6">Belongs to the SCC2/Nipped-B family.</text>
</comment>
<dbReference type="InParanoid" id="C4JDL8"/>
<dbReference type="EMBL" id="CH476615">
    <property type="protein sequence ID" value="EEP75880.1"/>
    <property type="molecule type" value="Genomic_DNA"/>
</dbReference>
<dbReference type="InterPro" id="IPR016024">
    <property type="entry name" value="ARM-type_fold"/>
</dbReference>
<dbReference type="InterPro" id="IPR033031">
    <property type="entry name" value="Scc2/Nipped-B"/>
</dbReference>
<dbReference type="PANTHER" id="PTHR21704">
    <property type="entry name" value="NIPPED-B-LIKE PROTEIN DELANGIN SCC2-RELATED"/>
    <property type="match status" value="1"/>
</dbReference>